<comment type="similarity">
    <text evidence="1">Belongs to the helicase family.</text>
</comment>
<keyword evidence="1" id="KW-0067">ATP-binding</keyword>
<gene>
    <name evidence="5" type="ORF">Tco_0840279</name>
</gene>
<evidence type="ECO:0000259" key="4">
    <source>
        <dbReference type="Pfam" id="PF21530"/>
    </source>
</evidence>
<dbReference type="Pfam" id="PF05970">
    <property type="entry name" value="PIF1"/>
    <property type="match status" value="1"/>
</dbReference>
<reference evidence="5" key="1">
    <citation type="journal article" date="2022" name="Int. J. Mol. Sci.">
        <title>Draft Genome of Tanacetum Coccineum: Genomic Comparison of Closely Related Tanacetum-Family Plants.</title>
        <authorList>
            <person name="Yamashiro T."/>
            <person name="Shiraishi A."/>
            <person name="Nakayama K."/>
            <person name="Satake H."/>
        </authorList>
    </citation>
    <scope>NUCLEOTIDE SEQUENCE</scope>
</reference>
<feature type="region of interest" description="Disordered" evidence="2">
    <location>
        <begin position="654"/>
        <end position="674"/>
    </location>
</feature>
<comment type="catalytic activity">
    <reaction evidence="1">
        <text>ATP + H2O = ADP + phosphate + H(+)</text>
        <dbReference type="Rhea" id="RHEA:13065"/>
        <dbReference type="ChEBI" id="CHEBI:15377"/>
        <dbReference type="ChEBI" id="CHEBI:15378"/>
        <dbReference type="ChEBI" id="CHEBI:30616"/>
        <dbReference type="ChEBI" id="CHEBI:43474"/>
        <dbReference type="ChEBI" id="CHEBI:456216"/>
        <dbReference type="EC" id="5.6.2.3"/>
    </reaction>
</comment>
<dbReference type="SUPFAM" id="SSF52540">
    <property type="entry name" value="P-loop containing nucleoside triphosphate hydrolases"/>
    <property type="match status" value="1"/>
</dbReference>
<dbReference type="EC" id="5.6.2.3" evidence="1"/>
<sequence>MLEDLKNKLLMEERNYKRDLLSQDVAQFVPKLNRAQKEIFSLIINASEESRQELLFVYGHGGTGKTFLCTTHSRFKLPLNLTDESVCHAKKHSQLANLLIATDLIIWDEAPMNDRRCFKALDITLRDLMSAPEILFGGKTVILGGDFQQTLPVKKGAAKEELIHAFIMESYLWPHFKVCTLKENIRLLRSDLSDEERKRSEVFAKWLLDVGGVPDEYYITPGKKGLSELINFIYDDATLKAPTAGTLQEKAIVCPKNDTADEVNAKILSSVKGVMKTYLSRDEAIPMGKETSEIELLYLMEYLNTITFPGFSPHELQLKMGTPSMMLRNVINKDVTNYYCSSKSWTRKLRARSKGVMKMGLQNHSRNESDSILLHPNRQREQCSPDTKPYQQTLENPVSLRFRKITTFEILTEKEYEFPKHHFEFTAYNQLQSKVPYRDENNKMIYPILTDYLGCIHSIGDIIPSGDANTVQKYRRHIDIENLDGNVIQLTMWDDLAKYFNKQEIEKLPFPTLNAVSSCQAASTDVQLAATLATYYYINPQIPEAENAYTMFKEKYNMNPPLQVSRHRFHYPEHEKTRNRQTLQTLLEQDPTSFKFVESAKNGAGRFIVNDILDIQTPIDKQSAGDKLATTSASPLNQLANKDKAADTQLATTLAPTVKESTSKDKDIPGTRYH</sequence>
<proteinExistence type="inferred from homology"/>
<dbReference type="Proteomes" id="UP001151760">
    <property type="component" value="Unassembled WGS sequence"/>
</dbReference>
<dbReference type="InterPro" id="IPR027417">
    <property type="entry name" value="P-loop_NTPase"/>
</dbReference>
<protein>
    <recommendedName>
        <fullName evidence="1">ATP-dependent DNA helicase</fullName>
        <ecNumber evidence="1">5.6.2.3</ecNumber>
    </recommendedName>
</protein>
<dbReference type="PANTHER" id="PTHR10492">
    <property type="match status" value="1"/>
</dbReference>
<keyword evidence="1" id="KW-0227">DNA damage</keyword>
<dbReference type="SUPFAM" id="SSF50249">
    <property type="entry name" value="Nucleic acid-binding proteins"/>
    <property type="match status" value="1"/>
</dbReference>
<dbReference type="InterPro" id="IPR012340">
    <property type="entry name" value="NA-bd_OB-fold"/>
</dbReference>
<dbReference type="EMBL" id="BQNB010012617">
    <property type="protein sequence ID" value="GJT05817.1"/>
    <property type="molecule type" value="Genomic_DNA"/>
</dbReference>
<keyword evidence="1" id="KW-0378">Hydrolase</keyword>
<dbReference type="Gene3D" id="3.40.50.300">
    <property type="entry name" value="P-loop containing nucleotide triphosphate hydrolases"/>
    <property type="match status" value="1"/>
</dbReference>
<organism evidence="5 6">
    <name type="scientific">Tanacetum coccineum</name>
    <dbReference type="NCBI Taxonomy" id="301880"/>
    <lineage>
        <taxon>Eukaryota</taxon>
        <taxon>Viridiplantae</taxon>
        <taxon>Streptophyta</taxon>
        <taxon>Embryophyta</taxon>
        <taxon>Tracheophyta</taxon>
        <taxon>Spermatophyta</taxon>
        <taxon>Magnoliopsida</taxon>
        <taxon>eudicotyledons</taxon>
        <taxon>Gunneridae</taxon>
        <taxon>Pentapetalae</taxon>
        <taxon>asterids</taxon>
        <taxon>campanulids</taxon>
        <taxon>Asterales</taxon>
        <taxon>Asteraceae</taxon>
        <taxon>Asteroideae</taxon>
        <taxon>Anthemideae</taxon>
        <taxon>Anthemidinae</taxon>
        <taxon>Tanacetum</taxon>
    </lineage>
</organism>
<evidence type="ECO:0000256" key="1">
    <source>
        <dbReference type="RuleBase" id="RU363044"/>
    </source>
</evidence>
<feature type="domain" description="DNA helicase Pif1-like DEAD-box helicase" evidence="3">
    <location>
        <begin position="70"/>
        <end position="211"/>
    </location>
</feature>
<keyword evidence="6" id="KW-1185">Reference proteome</keyword>
<evidence type="ECO:0000313" key="6">
    <source>
        <dbReference type="Proteomes" id="UP001151760"/>
    </source>
</evidence>
<dbReference type="InterPro" id="IPR049163">
    <property type="entry name" value="Pif1-like_2B_dom"/>
</dbReference>
<dbReference type="InterPro" id="IPR010285">
    <property type="entry name" value="DNA_helicase_pif1-like_DEAD"/>
</dbReference>
<evidence type="ECO:0000259" key="3">
    <source>
        <dbReference type="Pfam" id="PF05970"/>
    </source>
</evidence>
<keyword evidence="1" id="KW-0234">DNA repair</keyword>
<keyword evidence="1" id="KW-0547">Nucleotide-binding</keyword>
<comment type="caution">
    <text evidence="5">The sequence shown here is derived from an EMBL/GenBank/DDBJ whole genome shotgun (WGS) entry which is preliminary data.</text>
</comment>
<name>A0ABQ5AW41_9ASTR</name>
<dbReference type="GO" id="GO:0004386">
    <property type="term" value="F:helicase activity"/>
    <property type="evidence" value="ECO:0007669"/>
    <property type="project" value="UniProtKB-KW"/>
</dbReference>
<evidence type="ECO:0000256" key="2">
    <source>
        <dbReference type="SAM" id="MobiDB-lite"/>
    </source>
</evidence>
<comment type="cofactor">
    <cofactor evidence="1">
        <name>Mg(2+)</name>
        <dbReference type="ChEBI" id="CHEBI:18420"/>
    </cofactor>
</comment>
<keyword evidence="1" id="KW-0233">DNA recombination</keyword>
<feature type="domain" description="DNA helicase Pif1-like 2B" evidence="4">
    <location>
        <begin position="301"/>
        <end position="330"/>
    </location>
</feature>
<reference evidence="5" key="2">
    <citation type="submission" date="2022-01" db="EMBL/GenBank/DDBJ databases">
        <authorList>
            <person name="Yamashiro T."/>
            <person name="Shiraishi A."/>
            <person name="Satake H."/>
            <person name="Nakayama K."/>
        </authorList>
    </citation>
    <scope>NUCLEOTIDE SEQUENCE</scope>
</reference>
<evidence type="ECO:0000313" key="5">
    <source>
        <dbReference type="EMBL" id="GJT05817.1"/>
    </source>
</evidence>
<accession>A0ABQ5AW41</accession>
<keyword evidence="1 5" id="KW-0347">Helicase</keyword>
<dbReference type="Pfam" id="PF21530">
    <property type="entry name" value="Pif1_2B_dom"/>
    <property type="match status" value="1"/>
</dbReference>
<dbReference type="PANTHER" id="PTHR10492:SF96">
    <property type="entry name" value="ATP-DEPENDENT DNA HELICASE"/>
    <property type="match status" value="1"/>
</dbReference>
<dbReference type="Gene3D" id="2.40.50.140">
    <property type="entry name" value="Nucleic acid-binding proteins"/>
    <property type="match status" value="1"/>
</dbReference>
<feature type="compositionally biased region" description="Basic and acidic residues" evidence="2">
    <location>
        <begin position="661"/>
        <end position="674"/>
    </location>
</feature>